<organism evidence="2 3">
    <name type="scientific">Rotaria magnacalcarata</name>
    <dbReference type="NCBI Taxonomy" id="392030"/>
    <lineage>
        <taxon>Eukaryota</taxon>
        <taxon>Metazoa</taxon>
        <taxon>Spiralia</taxon>
        <taxon>Gnathifera</taxon>
        <taxon>Rotifera</taxon>
        <taxon>Eurotatoria</taxon>
        <taxon>Bdelloidea</taxon>
        <taxon>Philodinida</taxon>
        <taxon>Philodinidae</taxon>
        <taxon>Rotaria</taxon>
    </lineage>
</organism>
<evidence type="ECO:0000313" key="3">
    <source>
        <dbReference type="Proteomes" id="UP000681720"/>
    </source>
</evidence>
<feature type="region of interest" description="Disordered" evidence="1">
    <location>
        <begin position="32"/>
        <end position="70"/>
    </location>
</feature>
<accession>A0A8S3GIG6</accession>
<dbReference type="Proteomes" id="UP000681720">
    <property type="component" value="Unassembled WGS sequence"/>
</dbReference>
<evidence type="ECO:0000313" key="2">
    <source>
        <dbReference type="EMBL" id="CAF5165064.1"/>
    </source>
</evidence>
<reference evidence="2" key="1">
    <citation type="submission" date="2021-02" db="EMBL/GenBank/DDBJ databases">
        <authorList>
            <person name="Nowell W R."/>
        </authorList>
    </citation>
    <scope>NUCLEOTIDE SEQUENCE</scope>
</reference>
<dbReference type="EMBL" id="CAJOBJ010307363">
    <property type="protein sequence ID" value="CAF5165064.1"/>
    <property type="molecule type" value="Genomic_DNA"/>
</dbReference>
<comment type="caution">
    <text evidence="2">The sequence shown here is derived from an EMBL/GenBank/DDBJ whole genome shotgun (WGS) entry which is preliminary data.</text>
</comment>
<protein>
    <submittedName>
        <fullName evidence="2">Uncharacterized protein</fullName>
    </submittedName>
</protein>
<proteinExistence type="predicted"/>
<feature type="compositionally biased region" description="Low complexity" evidence="1">
    <location>
        <begin position="36"/>
        <end position="64"/>
    </location>
</feature>
<evidence type="ECO:0000256" key="1">
    <source>
        <dbReference type="SAM" id="MobiDB-lite"/>
    </source>
</evidence>
<sequence>MYASNEDEDWAYLHGTSPKNSILHKTVNIVDSEQPSSSSLSSYSSRSSSSSKLDPSVSLSSISSTETKEDSLNFRMDHFSPLNIV</sequence>
<gene>
    <name evidence="2" type="ORF">GIL414_LOCUS66166</name>
</gene>
<name>A0A8S3GIG6_9BILA</name>
<dbReference type="AlphaFoldDB" id="A0A8S3GIG6"/>